<dbReference type="EMBL" id="JBEUOH010000017">
    <property type="protein sequence ID" value="KAL0871287.1"/>
    <property type="molecule type" value="Genomic_DNA"/>
</dbReference>
<feature type="transmembrane region" description="Helical" evidence="6">
    <location>
        <begin position="35"/>
        <end position="57"/>
    </location>
</feature>
<evidence type="ECO:0000313" key="8">
    <source>
        <dbReference type="EMBL" id="KAL0871287.1"/>
    </source>
</evidence>
<evidence type="ECO:0000256" key="2">
    <source>
        <dbReference type="ARBA" id="ARBA00023002"/>
    </source>
</evidence>
<keyword evidence="6" id="KW-0812">Transmembrane</keyword>
<dbReference type="Proteomes" id="UP001549920">
    <property type="component" value="Unassembled WGS sequence"/>
</dbReference>
<accession>A0ABD0SPW4</accession>
<feature type="region of interest" description="Disordered" evidence="5">
    <location>
        <begin position="327"/>
        <end position="362"/>
    </location>
</feature>
<protein>
    <recommendedName>
        <fullName evidence="11">Epidermal retinol dehydrogenase 2</fullName>
    </recommendedName>
</protein>
<comment type="caution">
    <text evidence="7">The sequence shown here is derived from an EMBL/GenBank/DDBJ whole genome shotgun (WGS) entry which is preliminary data.</text>
</comment>
<organism evidence="7 10">
    <name type="scientific">Loxostege sticticalis</name>
    <name type="common">Beet webworm moth</name>
    <dbReference type="NCBI Taxonomy" id="481309"/>
    <lineage>
        <taxon>Eukaryota</taxon>
        <taxon>Metazoa</taxon>
        <taxon>Ecdysozoa</taxon>
        <taxon>Arthropoda</taxon>
        <taxon>Hexapoda</taxon>
        <taxon>Insecta</taxon>
        <taxon>Pterygota</taxon>
        <taxon>Neoptera</taxon>
        <taxon>Endopterygota</taxon>
        <taxon>Lepidoptera</taxon>
        <taxon>Glossata</taxon>
        <taxon>Ditrysia</taxon>
        <taxon>Pyraloidea</taxon>
        <taxon>Crambidae</taxon>
        <taxon>Pyraustinae</taxon>
        <taxon>Loxostege</taxon>
    </lineage>
</organism>
<dbReference type="PANTHER" id="PTHR24322">
    <property type="entry name" value="PKSB"/>
    <property type="match status" value="1"/>
</dbReference>
<dbReference type="Gene3D" id="3.40.50.720">
    <property type="entry name" value="NAD(P)-binding Rossmann-like Domain"/>
    <property type="match status" value="1"/>
</dbReference>
<evidence type="ECO:0000313" key="10">
    <source>
        <dbReference type="Proteomes" id="UP001549921"/>
    </source>
</evidence>
<dbReference type="PRINTS" id="PR00080">
    <property type="entry name" value="SDRFAMILY"/>
</dbReference>
<dbReference type="FunFam" id="3.40.50.720:FF:000202">
    <property type="entry name" value="Short-chain dehydrogenase/reductase family 16C member 6"/>
    <property type="match status" value="1"/>
</dbReference>
<reference evidence="9 10" key="1">
    <citation type="submission" date="2024-06" db="EMBL/GenBank/DDBJ databases">
        <title>A chromosome-level genome assembly of beet webworm, Loxostege sticticalis.</title>
        <authorList>
            <person name="Zhang Y."/>
        </authorList>
    </citation>
    <scope>NUCLEOTIDE SEQUENCE [LARGE SCALE GENOMIC DNA]</scope>
    <source>
        <strain evidence="8">AQ026</strain>
        <strain evidence="7">AQ028</strain>
        <tissue evidence="7">Male pupae</tissue>
        <tissue evidence="8">Whole body</tissue>
    </source>
</reference>
<dbReference type="SUPFAM" id="SSF51735">
    <property type="entry name" value="NAD(P)-binding Rossmann-fold domains"/>
    <property type="match status" value="1"/>
</dbReference>
<evidence type="ECO:0000256" key="4">
    <source>
        <dbReference type="RuleBase" id="RU000363"/>
    </source>
</evidence>
<evidence type="ECO:0000256" key="3">
    <source>
        <dbReference type="ARBA" id="ARBA00023027"/>
    </source>
</evidence>
<dbReference type="CDD" id="cd05339">
    <property type="entry name" value="17beta-HSDXI-like_SDR_c"/>
    <property type="match status" value="1"/>
</dbReference>
<dbReference type="Proteomes" id="UP001549921">
    <property type="component" value="Unassembled WGS sequence"/>
</dbReference>
<evidence type="ECO:0008006" key="11">
    <source>
        <dbReference type="Google" id="ProtNLM"/>
    </source>
</evidence>
<keyword evidence="3" id="KW-0520">NAD</keyword>
<keyword evidence="6" id="KW-0472">Membrane</keyword>
<feature type="compositionally biased region" description="Pro residues" evidence="5">
    <location>
        <begin position="327"/>
        <end position="338"/>
    </location>
</feature>
<dbReference type="PANTHER" id="PTHR24322:SF748">
    <property type="entry name" value="FI23927P1-RELATED"/>
    <property type="match status" value="1"/>
</dbReference>
<dbReference type="InterPro" id="IPR036291">
    <property type="entry name" value="NAD(P)-bd_dom_sf"/>
</dbReference>
<evidence type="ECO:0000313" key="9">
    <source>
        <dbReference type="Proteomes" id="UP001549920"/>
    </source>
</evidence>
<dbReference type="GO" id="GO:0016491">
    <property type="term" value="F:oxidoreductase activity"/>
    <property type="evidence" value="ECO:0007669"/>
    <property type="project" value="UniProtKB-KW"/>
</dbReference>
<dbReference type="AlphaFoldDB" id="A0ABD0SPW4"/>
<keyword evidence="2" id="KW-0560">Oxidoreductase</keyword>
<dbReference type="PRINTS" id="PR00081">
    <property type="entry name" value="GDHRDH"/>
</dbReference>
<evidence type="ECO:0000256" key="5">
    <source>
        <dbReference type="SAM" id="MobiDB-lite"/>
    </source>
</evidence>
<name>A0ABD0SPW4_LOXSC</name>
<evidence type="ECO:0000313" key="7">
    <source>
        <dbReference type="EMBL" id="KAL0821847.1"/>
    </source>
</evidence>
<gene>
    <name evidence="8" type="ORF">ABMA27_005038</name>
    <name evidence="7" type="ORF">ABMA28_005254</name>
</gene>
<evidence type="ECO:0000256" key="1">
    <source>
        <dbReference type="ARBA" id="ARBA00006484"/>
    </source>
</evidence>
<sequence>MSAETQEYINGMRPGPLTREIPECMRDKYTLVQSIMDIVVFVIVGIGKIIQAIYRTISGVPKRDLKGNIALVTGGGGGLGSLIALRLSRLGCTIVLWDINKQGLEDTVKLVKGIGGKCYGYVVDLAKKEDIYRVARQVDQEVGRVTLLVNNAGVVSGRYLLDTPDHLIQRTFDVNVLAHFWTVKAFLPSMIENNDGHIVTIASMAGYVGVAKLVDYCSSKAAACGFDESLKLELESKGIKGVRTSLVCPFFIRSTGMFDDVNSRFLPQLSSNDVADRVILAIRTNEPFTVIPGYLRVLLAFKWLVPWSVVSDLIRMIVPDAMPVHAPPAAAPAPPTPEPALLTKLDSRPMTLTPPARHDRQV</sequence>
<dbReference type="Pfam" id="PF00106">
    <property type="entry name" value="adh_short"/>
    <property type="match status" value="1"/>
</dbReference>
<evidence type="ECO:0000256" key="6">
    <source>
        <dbReference type="SAM" id="Phobius"/>
    </source>
</evidence>
<dbReference type="EMBL" id="JBEDNZ010000017">
    <property type="protein sequence ID" value="KAL0821847.1"/>
    <property type="molecule type" value="Genomic_DNA"/>
</dbReference>
<keyword evidence="6" id="KW-1133">Transmembrane helix</keyword>
<comment type="similarity">
    <text evidence="1 4">Belongs to the short-chain dehydrogenases/reductases (SDR) family.</text>
</comment>
<dbReference type="InterPro" id="IPR002347">
    <property type="entry name" value="SDR_fam"/>
</dbReference>
<keyword evidence="9" id="KW-1185">Reference proteome</keyword>
<proteinExistence type="inferred from homology"/>